<protein>
    <submittedName>
        <fullName evidence="3">ABC transporter</fullName>
    </submittedName>
</protein>
<name>A0A6I4TTJ9_9SPHN</name>
<gene>
    <name evidence="3" type="ORF">GRI97_04200</name>
</gene>
<dbReference type="OrthoDB" id="7390937at2"/>
<evidence type="ECO:0000259" key="2">
    <source>
        <dbReference type="Pfam" id="PF09822"/>
    </source>
</evidence>
<sequence>MAGAGLILSIPLHAGTGTPDQAIVGPDAGNHGTATPDGQVHAAKPALGLMGTIPIYWGEADGLSDVIGGTGDVHWARAQLEADFQLRPLDTLLSNNLKDLQFLLLAQPRALTAEENVALDGWVRAGGRLLLFADPMLTGESRFGIGDRRRPQDVILLSPILRHWGLELQFDDLQPADPALADLGGAQIPVRLPGRFVAVESNQATEKCDVSVGGLMARCRAIGAGQLVALADAAVLDLHHPAPEAADSLAWLVRESTGISTTQAAVVADSRNIDLNHNDNGTTASGIRSGWPPGRDE</sequence>
<feature type="region of interest" description="Disordered" evidence="1">
    <location>
        <begin position="274"/>
        <end position="297"/>
    </location>
</feature>
<dbReference type="InterPro" id="IPR019196">
    <property type="entry name" value="ABC_transp_unknown"/>
</dbReference>
<comment type="caution">
    <text evidence="3">The sequence shown here is derived from an EMBL/GenBank/DDBJ whole genome shotgun (WGS) entry which is preliminary data.</text>
</comment>
<evidence type="ECO:0000313" key="4">
    <source>
        <dbReference type="Proteomes" id="UP000469430"/>
    </source>
</evidence>
<proteinExistence type="predicted"/>
<reference evidence="3 4" key="1">
    <citation type="submission" date="2019-12" db="EMBL/GenBank/DDBJ databases">
        <title>Genomic-based taxomic classification of the family Erythrobacteraceae.</title>
        <authorList>
            <person name="Xu L."/>
        </authorList>
    </citation>
    <scope>NUCLEOTIDE SEQUENCE [LARGE SCALE GENOMIC DNA]</scope>
    <source>
        <strain evidence="3 4">S36</strain>
    </source>
</reference>
<organism evidence="3 4">
    <name type="scientific">Croceibacterium xixiisoli</name>
    <dbReference type="NCBI Taxonomy" id="1476466"/>
    <lineage>
        <taxon>Bacteria</taxon>
        <taxon>Pseudomonadati</taxon>
        <taxon>Pseudomonadota</taxon>
        <taxon>Alphaproteobacteria</taxon>
        <taxon>Sphingomonadales</taxon>
        <taxon>Erythrobacteraceae</taxon>
        <taxon>Croceibacterium</taxon>
    </lineage>
</organism>
<keyword evidence="4" id="KW-1185">Reference proteome</keyword>
<dbReference type="Proteomes" id="UP000469430">
    <property type="component" value="Unassembled WGS sequence"/>
</dbReference>
<accession>A0A6I4TTJ9</accession>
<dbReference type="AlphaFoldDB" id="A0A6I4TTJ9"/>
<dbReference type="Pfam" id="PF09822">
    <property type="entry name" value="ABC_transp_aux"/>
    <property type="match status" value="1"/>
</dbReference>
<feature type="domain" description="ABC-type uncharacterised transport system" evidence="2">
    <location>
        <begin position="78"/>
        <end position="171"/>
    </location>
</feature>
<evidence type="ECO:0000256" key="1">
    <source>
        <dbReference type="SAM" id="MobiDB-lite"/>
    </source>
</evidence>
<dbReference type="InterPro" id="IPR029062">
    <property type="entry name" value="Class_I_gatase-like"/>
</dbReference>
<dbReference type="Gene3D" id="3.40.50.880">
    <property type="match status" value="1"/>
</dbReference>
<evidence type="ECO:0000313" key="3">
    <source>
        <dbReference type="EMBL" id="MXO98187.1"/>
    </source>
</evidence>
<dbReference type="RefSeq" id="WP_161389848.1">
    <property type="nucleotide sequence ID" value="NZ_JBHSCP010000001.1"/>
</dbReference>
<dbReference type="EMBL" id="WTYJ01000001">
    <property type="protein sequence ID" value="MXO98187.1"/>
    <property type="molecule type" value="Genomic_DNA"/>
</dbReference>